<evidence type="ECO:0000256" key="1">
    <source>
        <dbReference type="ARBA" id="ARBA00004651"/>
    </source>
</evidence>
<evidence type="ECO:0000256" key="8">
    <source>
        <dbReference type="SAM" id="Phobius"/>
    </source>
</evidence>
<feature type="transmembrane region" description="Helical" evidence="8">
    <location>
        <begin position="284"/>
        <end position="302"/>
    </location>
</feature>
<keyword evidence="6 8" id="KW-1133">Transmembrane helix</keyword>
<evidence type="ECO:0000313" key="10">
    <source>
        <dbReference type="Proteomes" id="UP000465712"/>
    </source>
</evidence>
<dbReference type="AlphaFoldDB" id="A0A7X4WBS9"/>
<feature type="transmembrane region" description="Helical" evidence="8">
    <location>
        <begin position="159"/>
        <end position="186"/>
    </location>
</feature>
<feature type="transmembrane region" description="Helical" evidence="8">
    <location>
        <begin position="250"/>
        <end position="278"/>
    </location>
</feature>
<organism evidence="9 10">
    <name type="scientific">Photobacterium halotolerans</name>
    <dbReference type="NCBI Taxonomy" id="265726"/>
    <lineage>
        <taxon>Bacteria</taxon>
        <taxon>Pseudomonadati</taxon>
        <taxon>Pseudomonadota</taxon>
        <taxon>Gammaproteobacteria</taxon>
        <taxon>Vibrionales</taxon>
        <taxon>Vibrionaceae</taxon>
        <taxon>Photobacterium</taxon>
    </lineage>
</organism>
<proteinExistence type="inferred from homology"/>
<dbReference type="InterPro" id="IPR002549">
    <property type="entry name" value="AI-2E-like"/>
</dbReference>
<feature type="transmembrane region" description="Helical" evidence="8">
    <location>
        <begin position="222"/>
        <end position="243"/>
    </location>
</feature>
<dbReference type="RefSeq" id="WP_161444599.1">
    <property type="nucleotide sequence ID" value="NZ_WXWW01000149.1"/>
</dbReference>
<name>A0A7X4WBS9_9GAMM</name>
<reference evidence="9 10" key="1">
    <citation type="submission" date="2017-05" db="EMBL/GenBank/DDBJ databases">
        <title>High clonality and local adaptation shapes Vibrionaceae linages within an endangered oasis.</title>
        <authorList>
            <person name="Vazquez-Rosas-Landa M."/>
        </authorList>
    </citation>
    <scope>NUCLEOTIDE SEQUENCE [LARGE SCALE GENOMIC DNA]</scope>
    <source>
        <strain evidence="9 10">P46_P4S1P180</strain>
    </source>
</reference>
<feature type="transmembrane region" description="Helical" evidence="8">
    <location>
        <begin position="12"/>
        <end position="35"/>
    </location>
</feature>
<feature type="transmembrane region" description="Helical" evidence="8">
    <location>
        <begin position="41"/>
        <end position="60"/>
    </location>
</feature>
<feature type="transmembrane region" description="Helical" evidence="8">
    <location>
        <begin position="311"/>
        <end position="329"/>
    </location>
</feature>
<comment type="subcellular location">
    <subcellularLocation>
        <location evidence="1">Cell membrane</location>
        <topology evidence="1">Multi-pass membrane protein</topology>
    </subcellularLocation>
</comment>
<evidence type="ECO:0000256" key="7">
    <source>
        <dbReference type="ARBA" id="ARBA00023136"/>
    </source>
</evidence>
<evidence type="ECO:0000256" key="3">
    <source>
        <dbReference type="ARBA" id="ARBA00022448"/>
    </source>
</evidence>
<comment type="caution">
    <text evidence="9">The sequence shown here is derived from an EMBL/GenBank/DDBJ whole genome shotgun (WGS) entry which is preliminary data.</text>
</comment>
<dbReference type="EMBL" id="WXWW01000149">
    <property type="protein sequence ID" value="NAW65512.1"/>
    <property type="molecule type" value="Genomic_DNA"/>
</dbReference>
<gene>
    <name evidence="9" type="ORF">CAG72_09805</name>
</gene>
<feature type="transmembrane region" description="Helical" evidence="8">
    <location>
        <begin position="72"/>
        <end position="97"/>
    </location>
</feature>
<accession>A0A7X4WBS9</accession>
<sequence length="378" mass="40772">MDKQPEPHQSKVFISNMVESAIRIGLLLVLLMFTYDIIRPFIIPVIWGAIIAVALMPLTLRIQRWYGNRRGLAATTVALLGIVLLVTPLVMISVSVYHASIQVLVTLQQGQVALPGPDSRIAEIPVIGDRLFDMWGLFASNLEKAIQTFLPQVKTALSAFIGVLGGALGDMLIFILSLVIAAGFMTYSEKITASLKTVVVRAAGTNAAHWTSLIAATIKSVLIGVVGVAAIQALLIGAGFFVFGVPAAGLLTLLLMILCIAQLPALIAVLPVIIYMYLTRDATTATLFTVWVGIGSLSDNLLKPMLMGRGVDVPMPIILIGAIGGMMYYGMTGLFLGAVILAIWYELFVFWIKLEKQEEIEADTSPQQDATRSEKSDT</sequence>
<dbReference type="Proteomes" id="UP000465712">
    <property type="component" value="Unassembled WGS sequence"/>
</dbReference>
<keyword evidence="5 8" id="KW-0812">Transmembrane</keyword>
<protein>
    <submittedName>
        <fullName evidence="9">AI-2E family transporter</fullName>
    </submittedName>
</protein>
<evidence type="ECO:0000256" key="5">
    <source>
        <dbReference type="ARBA" id="ARBA00022692"/>
    </source>
</evidence>
<evidence type="ECO:0000256" key="6">
    <source>
        <dbReference type="ARBA" id="ARBA00022989"/>
    </source>
</evidence>
<evidence type="ECO:0000256" key="2">
    <source>
        <dbReference type="ARBA" id="ARBA00009773"/>
    </source>
</evidence>
<dbReference type="GO" id="GO:0005886">
    <property type="term" value="C:plasma membrane"/>
    <property type="evidence" value="ECO:0007669"/>
    <property type="project" value="UniProtKB-SubCell"/>
</dbReference>
<keyword evidence="7 8" id="KW-0472">Membrane</keyword>
<keyword evidence="3" id="KW-0813">Transport</keyword>
<evidence type="ECO:0000256" key="4">
    <source>
        <dbReference type="ARBA" id="ARBA00022475"/>
    </source>
</evidence>
<keyword evidence="4" id="KW-1003">Cell membrane</keyword>
<comment type="similarity">
    <text evidence="2">Belongs to the autoinducer-2 exporter (AI-2E) (TC 2.A.86) family.</text>
</comment>
<dbReference type="PANTHER" id="PTHR21716:SF67">
    <property type="entry name" value="TRANSPORT PROTEIN YDIK-RELATED"/>
    <property type="match status" value="1"/>
</dbReference>
<evidence type="ECO:0000313" key="9">
    <source>
        <dbReference type="EMBL" id="NAW65512.1"/>
    </source>
</evidence>
<dbReference type="Pfam" id="PF01594">
    <property type="entry name" value="AI-2E_transport"/>
    <property type="match status" value="1"/>
</dbReference>
<dbReference type="PANTHER" id="PTHR21716">
    <property type="entry name" value="TRANSMEMBRANE PROTEIN"/>
    <property type="match status" value="1"/>
</dbReference>